<dbReference type="RefSeq" id="XP_020897408.1">
    <property type="nucleotide sequence ID" value="XM_021041749.2"/>
</dbReference>
<evidence type="ECO:0000313" key="2">
    <source>
        <dbReference type="EnsemblMetazoa" id="XP_020897408.1"/>
    </source>
</evidence>
<accession>A0A913X212</accession>
<dbReference type="Pfam" id="PF15633">
    <property type="entry name" value="Tox-ART-HYD1"/>
    <property type="match status" value="1"/>
</dbReference>
<dbReference type="EnsemblMetazoa" id="XM_021041749.2">
    <property type="protein sequence ID" value="XP_020897408.1"/>
    <property type="gene ID" value="LOC110236256"/>
</dbReference>
<dbReference type="InterPro" id="IPR028920">
    <property type="entry name" value="Tox-ART-HYD1_dom"/>
</dbReference>
<protein>
    <recommendedName>
        <fullName evidence="1">Tox-ART-HYD1 domain-containing protein</fullName>
    </recommendedName>
</protein>
<keyword evidence="3" id="KW-1185">Reference proteome</keyword>
<sequence length="123" mass="13778">MSKITLYHYTNKAGADGIDKSKVIKGSTYETPAQNRRHGTGVYFTSIAPNKNPKSILLNNYDDAGHVVNSKRLWAKIEWVVEVAIPVSDVKKVEGQGNRDIYLYRGDVKLSGLQCSIYENPYV</sequence>
<evidence type="ECO:0000313" key="3">
    <source>
        <dbReference type="Proteomes" id="UP000887567"/>
    </source>
</evidence>
<dbReference type="OrthoDB" id="5975056at2759"/>
<dbReference type="Proteomes" id="UP000887567">
    <property type="component" value="Unplaced"/>
</dbReference>
<reference evidence="2" key="1">
    <citation type="submission" date="2022-11" db="UniProtKB">
        <authorList>
            <consortium name="EnsemblMetazoa"/>
        </authorList>
    </citation>
    <scope>IDENTIFICATION</scope>
</reference>
<dbReference type="GeneID" id="110236256"/>
<proteinExistence type="predicted"/>
<dbReference type="AlphaFoldDB" id="A0A913X212"/>
<feature type="domain" description="Tox-ART-HYD1" evidence="1">
    <location>
        <begin position="6"/>
        <end position="63"/>
    </location>
</feature>
<organism evidence="2 3">
    <name type="scientific">Exaiptasia diaphana</name>
    <name type="common">Tropical sea anemone</name>
    <name type="synonym">Aiptasia pulchella</name>
    <dbReference type="NCBI Taxonomy" id="2652724"/>
    <lineage>
        <taxon>Eukaryota</taxon>
        <taxon>Metazoa</taxon>
        <taxon>Cnidaria</taxon>
        <taxon>Anthozoa</taxon>
        <taxon>Hexacorallia</taxon>
        <taxon>Actiniaria</taxon>
        <taxon>Aiptasiidae</taxon>
        <taxon>Exaiptasia</taxon>
    </lineage>
</organism>
<dbReference type="OMA" id="LYHYTNK"/>
<name>A0A913X212_EXADI</name>
<evidence type="ECO:0000259" key="1">
    <source>
        <dbReference type="Pfam" id="PF15633"/>
    </source>
</evidence>
<dbReference type="KEGG" id="epa:110236256"/>